<feature type="transmembrane region" description="Helical" evidence="1">
    <location>
        <begin position="21"/>
        <end position="40"/>
    </location>
</feature>
<organism evidence="2 3">
    <name type="scientific">Bodo saltans</name>
    <name type="common">Flagellated protozoan</name>
    <dbReference type="NCBI Taxonomy" id="75058"/>
    <lineage>
        <taxon>Eukaryota</taxon>
        <taxon>Discoba</taxon>
        <taxon>Euglenozoa</taxon>
        <taxon>Kinetoplastea</taxon>
        <taxon>Metakinetoplastina</taxon>
        <taxon>Eubodonida</taxon>
        <taxon>Bodonidae</taxon>
        <taxon>Bodo</taxon>
    </lineage>
</organism>
<evidence type="ECO:0000313" key="2">
    <source>
        <dbReference type="EMBL" id="CUG03748.1"/>
    </source>
</evidence>
<sequence>MRYKLRRSRSTAYHQTTRVKSAAHLVMTLVTFLALFKFFAASTFGTNLVQGFNSAVSGASSFLAPTDDCEMDGGFFTVKSGWTVFSDYDCYMTQIIDVTFARNYLLNPGGKVMISMKGTSWDSAMTSRL</sequence>
<dbReference type="VEuPathDB" id="TriTrypDB:BSAL_70245"/>
<keyword evidence="1" id="KW-1133">Transmembrane helix</keyword>
<proteinExistence type="predicted"/>
<name>A0A0S4IVC6_BODSA</name>
<evidence type="ECO:0000313" key="3">
    <source>
        <dbReference type="Proteomes" id="UP000051952"/>
    </source>
</evidence>
<evidence type="ECO:0000256" key="1">
    <source>
        <dbReference type="SAM" id="Phobius"/>
    </source>
</evidence>
<keyword evidence="1" id="KW-0812">Transmembrane</keyword>
<accession>A0A0S4IVC6</accession>
<dbReference type="EMBL" id="CYKH01000512">
    <property type="protein sequence ID" value="CUG03748.1"/>
    <property type="molecule type" value="Genomic_DNA"/>
</dbReference>
<gene>
    <name evidence="2" type="ORF">BSAL_70245</name>
</gene>
<keyword evidence="1" id="KW-0472">Membrane</keyword>
<keyword evidence="3" id="KW-1185">Reference proteome</keyword>
<dbReference type="AlphaFoldDB" id="A0A0S4IVC6"/>
<protein>
    <submittedName>
        <fullName evidence="2">Membrane-associated protein, putative</fullName>
    </submittedName>
</protein>
<dbReference type="Proteomes" id="UP000051952">
    <property type="component" value="Unassembled WGS sequence"/>
</dbReference>
<reference evidence="3" key="1">
    <citation type="submission" date="2015-09" db="EMBL/GenBank/DDBJ databases">
        <authorList>
            <consortium name="Pathogen Informatics"/>
        </authorList>
    </citation>
    <scope>NUCLEOTIDE SEQUENCE [LARGE SCALE GENOMIC DNA]</scope>
    <source>
        <strain evidence="3">Lake Konstanz</strain>
    </source>
</reference>